<feature type="compositionally biased region" description="Low complexity" evidence="6">
    <location>
        <begin position="1182"/>
        <end position="1192"/>
    </location>
</feature>
<evidence type="ECO:0000256" key="5">
    <source>
        <dbReference type="ARBA" id="ARBA00023273"/>
    </source>
</evidence>
<dbReference type="PANTHER" id="PTHR45973">
    <property type="entry name" value="PROTEIN PHOSPHATASE 1 REGULATORY SUBUNIT SDS22-RELATED"/>
    <property type="match status" value="1"/>
</dbReference>
<keyword evidence="4" id="KW-0969">Cilium</keyword>
<feature type="region of interest" description="Disordered" evidence="6">
    <location>
        <begin position="1140"/>
        <end position="1159"/>
    </location>
</feature>
<dbReference type="EMBL" id="CAUYUJ010018559">
    <property type="protein sequence ID" value="CAK0884496.1"/>
    <property type="molecule type" value="Genomic_DNA"/>
</dbReference>
<keyword evidence="5" id="KW-0966">Cell projection</keyword>
<gene>
    <name evidence="7" type="ORF">PCOR1329_LOCUS66434</name>
</gene>
<dbReference type="InterPro" id="IPR000048">
    <property type="entry name" value="IQ_motif_EF-hand-BS"/>
</dbReference>
<dbReference type="InterPro" id="IPR032675">
    <property type="entry name" value="LRR_dom_sf"/>
</dbReference>
<reference evidence="7" key="1">
    <citation type="submission" date="2023-10" db="EMBL/GenBank/DDBJ databases">
        <authorList>
            <person name="Chen Y."/>
            <person name="Shah S."/>
            <person name="Dougan E. K."/>
            <person name="Thang M."/>
            <person name="Chan C."/>
        </authorList>
    </citation>
    <scope>NUCLEOTIDE SEQUENCE [LARGE SCALE GENOMIC DNA]</scope>
</reference>
<sequence>MRQRAAADEQEGAAQRAELEEGRAPRAALEELDLERQVEEERRERVQELERRELEAAERLRREERARREEEDQTREQIRMHSEEMLEREFCRLLRRERRALEAEDRRAARLRDGQRAAEERAARDREAIERAAMSREEALASRVREREREVLEAAALLAQDLESASWRDRVRAEEQRCWEEQRLREDRRRMALGDDQSRRWEDNARALYEARRMATEDTHSLALRHIEPEAAVRRRRLALDAASDLHFDSLPVSAAPPGSKPAGLLAALLRPGQKAAAAAAGAGPQVEPRTGDGGPGPPEAHRLDPWAGTAASRVDRAAAGRGRRGRAPLLRSLGGMSVELVPPLLECCAASGHRPDSLREDCASCRAYRQARRDHDFALSALEAANAATATPSSSSASGAAQRGGGPPAGAGSAGACGGELCRCLAEDAVRWGGGSLQARRRGPAEAAAAAPRARWPRGEPLRAAAVLPGVEAGELLDGMPAGDLVRLELRMESLEDIPALGCAPELRILLLTGNRLRDLAPLVHCPRLEELSLCQNSLTSLRGVQGLSRLVVLKATMNELTDASDLSGLRALRHVELSKNRLEEVQLRAPGLARLVLCRNALSSAEFLEHLPSLTELDLGRNRITSLDSRVSEWNPLLIKLFLYENRIGALPKFRLPLLTDLWLDGNSLEALGPLGFLPSLERLQANNNQIRALASPIAASPLLQALQLAFNQLGPSEPPRAVPLHPRLRHLQLNDNPVASELMEAYRPWALRLAPQLEELDNEPVTEGERLTAVAAQAAADPSLPHCLAAAAAAGGGLPTAPLAEGRSAAAPAAARRGAEGAGGLLGLVAAASVAGGSPAAGAGEEWAPSAGSAAPVRRGAAPSGLDARGVMGVQRAACLGRWRAAASGGHAGEGGCEMCRLTAWCGAAASSRNAALVANSREERRSTTPAAAGSGVLREEALLVLRRRRDFWASFLDACGSHYDALSPWRGAGHPGAGVCRLGAFEVPGAERSMHQVALLLQARRRGALGRRRAADRRLRRRCASLSDAHVKQLTSVQARWRGARARSRLRACGAPLPGDEWRATRARAAAKLQAAARGWRTRRALRRAREAARAAAAAEDDLEEMPEIDLGWAEDAADMADPFALHLPSPSAARALLPRAPPAPAQPQGAAGAAGARDLLQRLPADGPAGAAGAGGAPAMAWGTPPGSASNPPAGQRHSRPASPSLAGSPGSSRSGAEPLRRARSLCSTAESARPVTPDGHRHVSRVVQVREEWGFTDDETARRFLQAKGHRQQRPP</sequence>
<dbReference type="PROSITE" id="PS51450">
    <property type="entry name" value="LRR"/>
    <property type="match status" value="4"/>
</dbReference>
<dbReference type="Proteomes" id="UP001189429">
    <property type="component" value="Unassembled WGS sequence"/>
</dbReference>
<feature type="compositionally biased region" description="Basic and acidic residues" evidence="6">
    <location>
        <begin position="34"/>
        <end position="48"/>
    </location>
</feature>
<dbReference type="InterPro" id="IPR001611">
    <property type="entry name" value="Leu-rich_rpt"/>
</dbReference>
<evidence type="ECO:0000256" key="1">
    <source>
        <dbReference type="ARBA" id="ARBA00004138"/>
    </source>
</evidence>
<proteinExistence type="predicted"/>
<keyword evidence="2" id="KW-0433">Leucine-rich repeat</keyword>
<organism evidence="7 8">
    <name type="scientific">Prorocentrum cordatum</name>
    <dbReference type="NCBI Taxonomy" id="2364126"/>
    <lineage>
        <taxon>Eukaryota</taxon>
        <taxon>Sar</taxon>
        <taxon>Alveolata</taxon>
        <taxon>Dinophyceae</taxon>
        <taxon>Prorocentrales</taxon>
        <taxon>Prorocentraceae</taxon>
        <taxon>Prorocentrum</taxon>
    </lineage>
</organism>
<comment type="caution">
    <text evidence="7">The sequence shown here is derived from an EMBL/GenBank/DDBJ whole genome shotgun (WGS) entry which is preliminary data.</text>
</comment>
<feature type="compositionally biased region" description="Low complexity" evidence="6">
    <location>
        <begin position="1206"/>
        <end position="1222"/>
    </location>
</feature>
<evidence type="ECO:0000313" key="7">
    <source>
        <dbReference type="EMBL" id="CAK0884496.1"/>
    </source>
</evidence>
<comment type="subcellular location">
    <subcellularLocation>
        <location evidence="1">Cell projection</location>
        <location evidence="1">Cilium</location>
    </subcellularLocation>
</comment>
<protein>
    <submittedName>
        <fullName evidence="7">Uncharacterized protein</fullName>
    </submittedName>
</protein>
<dbReference type="PANTHER" id="PTHR45973:SF9">
    <property type="entry name" value="LEUCINE-RICH REPEAT-CONTAINING PROTEIN 46"/>
    <property type="match status" value="1"/>
</dbReference>
<feature type="compositionally biased region" description="Low complexity" evidence="6">
    <location>
        <begin position="390"/>
        <end position="402"/>
    </location>
</feature>
<dbReference type="SMART" id="SM00015">
    <property type="entry name" value="IQ"/>
    <property type="match status" value="3"/>
</dbReference>
<dbReference type="PROSITE" id="PS50096">
    <property type="entry name" value="IQ"/>
    <property type="match status" value="3"/>
</dbReference>
<keyword evidence="3" id="KW-0677">Repeat</keyword>
<dbReference type="SUPFAM" id="SSF52058">
    <property type="entry name" value="L domain-like"/>
    <property type="match status" value="1"/>
</dbReference>
<feature type="region of interest" description="Disordered" evidence="6">
    <location>
        <begin position="1168"/>
        <end position="1249"/>
    </location>
</feature>
<evidence type="ECO:0000256" key="2">
    <source>
        <dbReference type="ARBA" id="ARBA00022614"/>
    </source>
</evidence>
<dbReference type="InterPro" id="IPR050576">
    <property type="entry name" value="Cilia_flagella_integrity"/>
</dbReference>
<evidence type="ECO:0000256" key="4">
    <source>
        <dbReference type="ARBA" id="ARBA00023069"/>
    </source>
</evidence>
<feature type="non-terminal residue" evidence="7">
    <location>
        <position position="1282"/>
    </location>
</feature>
<dbReference type="SMART" id="SM00369">
    <property type="entry name" value="LRR_TYP"/>
    <property type="match status" value="5"/>
</dbReference>
<feature type="region of interest" description="Disordered" evidence="6">
    <location>
        <begin position="1"/>
        <end position="48"/>
    </location>
</feature>
<name>A0ABN9WDQ7_9DINO</name>
<feature type="region of interest" description="Disordered" evidence="6">
    <location>
        <begin position="390"/>
        <end position="411"/>
    </location>
</feature>
<dbReference type="Gene3D" id="3.80.10.10">
    <property type="entry name" value="Ribonuclease Inhibitor"/>
    <property type="match status" value="3"/>
</dbReference>
<evidence type="ECO:0000313" key="8">
    <source>
        <dbReference type="Proteomes" id="UP001189429"/>
    </source>
</evidence>
<accession>A0ABN9WDQ7</accession>
<dbReference type="InterPro" id="IPR003591">
    <property type="entry name" value="Leu-rich_rpt_typical-subtyp"/>
</dbReference>
<evidence type="ECO:0000256" key="3">
    <source>
        <dbReference type="ARBA" id="ARBA00022737"/>
    </source>
</evidence>
<feature type="region of interest" description="Disordered" evidence="6">
    <location>
        <begin position="277"/>
        <end position="309"/>
    </location>
</feature>
<keyword evidence="8" id="KW-1185">Reference proteome</keyword>
<evidence type="ECO:0000256" key="6">
    <source>
        <dbReference type="SAM" id="MobiDB-lite"/>
    </source>
</evidence>